<evidence type="ECO:0000313" key="1">
    <source>
        <dbReference type="EMBL" id="CAI6361224.1"/>
    </source>
</evidence>
<organism evidence="1 2">
    <name type="scientific">Macrosiphum euphorbiae</name>
    <name type="common">potato aphid</name>
    <dbReference type="NCBI Taxonomy" id="13131"/>
    <lineage>
        <taxon>Eukaryota</taxon>
        <taxon>Metazoa</taxon>
        <taxon>Ecdysozoa</taxon>
        <taxon>Arthropoda</taxon>
        <taxon>Hexapoda</taxon>
        <taxon>Insecta</taxon>
        <taxon>Pterygota</taxon>
        <taxon>Neoptera</taxon>
        <taxon>Paraneoptera</taxon>
        <taxon>Hemiptera</taxon>
        <taxon>Sternorrhyncha</taxon>
        <taxon>Aphidomorpha</taxon>
        <taxon>Aphidoidea</taxon>
        <taxon>Aphididae</taxon>
        <taxon>Macrosiphini</taxon>
        <taxon>Macrosiphum</taxon>
    </lineage>
</organism>
<dbReference type="AlphaFoldDB" id="A0AAV0X019"/>
<reference evidence="1 2" key="1">
    <citation type="submission" date="2023-01" db="EMBL/GenBank/DDBJ databases">
        <authorList>
            <person name="Whitehead M."/>
        </authorList>
    </citation>
    <scope>NUCLEOTIDE SEQUENCE [LARGE SCALE GENOMIC DNA]</scope>
</reference>
<keyword evidence="2" id="KW-1185">Reference proteome</keyword>
<comment type="caution">
    <text evidence="1">The sequence shown here is derived from an EMBL/GenBank/DDBJ whole genome shotgun (WGS) entry which is preliminary data.</text>
</comment>
<proteinExistence type="predicted"/>
<dbReference type="EMBL" id="CARXXK010000003">
    <property type="protein sequence ID" value="CAI6361224.1"/>
    <property type="molecule type" value="Genomic_DNA"/>
</dbReference>
<gene>
    <name evidence="1" type="ORF">MEUPH1_LOCUS16432</name>
</gene>
<protein>
    <submittedName>
        <fullName evidence="1">Uncharacterized protein</fullName>
    </submittedName>
</protein>
<name>A0AAV0X019_9HEMI</name>
<sequence>MDSQDFKLLLELIGPKIEKQNTVMRMAITAEERLIATLRFLATGRSYEDLKFSTCISAPSLSYIIPETCKEIFEALKKDYMKVNISIY</sequence>
<accession>A0AAV0X019</accession>
<evidence type="ECO:0000313" key="2">
    <source>
        <dbReference type="Proteomes" id="UP001160148"/>
    </source>
</evidence>
<dbReference type="Proteomes" id="UP001160148">
    <property type="component" value="Unassembled WGS sequence"/>
</dbReference>